<keyword evidence="7" id="KW-1185">Reference proteome</keyword>
<feature type="transmembrane region" description="Helical" evidence="5">
    <location>
        <begin position="346"/>
        <end position="367"/>
    </location>
</feature>
<dbReference type="SUPFAM" id="SSF47240">
    <property type="entry name" value="Ferritin-like"/>
    <property type="match status" value="1"/>
</dbReference>
<evidence type="ECO:0000256" key="1">
    <source>
        <dbReference type="ARBA" id="ARBA00004127"/>
    </source>
</evidence>
<dbReference type="EMBL" id="CP028519">
    <property type="protein sequence ID" value="AVY94093.1"/>
    <property type="molecule type" value="Genomic_DNA"/>
</dbReference>
<protein>
    <submittedName>
        <fullName evidence="6">Rubrerythrin family protein</fullName>
    </submittedName>
</protein>
<dbReference type="InterPro" id="IPR008217">
    <property type="entry name" value="Ccc1_fam"/>
</dbReference>
<dbReference type="GO" id="GO:0030026">
    <property type="term" value="P:intracellular manganese ion homeostasis"/>
    <property type="evidence" value="ECO:0007669"/>
    <property type="project" value="InterPro"/>
</dbReference>
<organism evidence="6 7">
    <name type="scientific">Microvirgula aerodenitrificans</name>
    <dbReference type="NCBI Taxonomy" id="57480"/>
    <lineage>
        <taxon>Bacteria</taxon>
        <taxon>Pseudomonadati</taxon>
        <taxon>Pseudomonadota</taxon>
        <taxon>Betaproteobacteria</taxon>
        <taxon>Neisseriales</taxon>
        <taxon>Aquaspirillaceae</taxon>
        <taxon>Microvirgula</taxon>
    </lineage>
</organism>
<feature type="transmembrane region" description="Helical" evidence="5">
    <location>
        <begin position="309"/>
        <end position="334"/>
    </location>
</feature>
<comment type="subcellular location">
    <subcellularLocation>
        <location evidence="1">Endomembrane system</location>
        <topology evidence="1">Multi-pass membrane protein</topology>
    </subcellularLocation>
</comment>
<dbReference type="AlphaFoldDB" id="A0A2S0P9W1"/>
<evidence type="ECO:0000313" key="6">
    <source>
        <dbReference type="EMBL" id="AVY94093.1"/>
    </source>
</evidence>
<dbReference type="GO" id="GO:0005384">
    <property type="term" value="F:manganese ion transmembrane transporter activity"/>
    <property type="evidence" value="ECO:0007669"/>
    <property type="project" value="InterPro"/>
</dbReference>
<dbReference type="OrthoDB" id="9789677at2"/>
<dbReference type="InterPro" id="IPR009078">
    <property type="entry name" value="Ferritin-like_SF"/>
</dbReference>
<feature type="transmembrane region" description="Helical" evidence="5">
    <location>
        <begin position="181"/>
        <end position="202"/>
    </location>
</feature>
<accession>A0A2S0P9W1</accession>
<dbReference type="Pfam" id="PF01988">
    <property type="entry name" value="VIT1"/>
    <property type="match status" value="1"/>
</dbReference>
<evidence type="ECO:0000256" key="3">
    <source>
        <dbReference type="ARBA" id="ARBA00022989"/>
    </source>
</evidence>
<evidence type="ECO:0000256" key="2">
    <source>
        <dbReference type="ARBA" id="ARBA00022692"/>
    </source>
</evidence>
<dbReference type="CDD" id="cd02433">
    <property type="entry name" value="Nodulin-21_like_2"/>
    <property type="match status" value="1"/>
</dbReference>
<dbReference type="GO" id="GO:0012505">
    <property type="term" value="C:endomembrane system"/>
    <property type="evidence" value="ECO:0007669"/>
    <property type="project" value="UniProtKB-SubCell"/>
</dbReference>
<reference evidence="6 7" key="1">
    <citation type="submission" date="2018-04" db="EMBL/GenBank/DDBJ databases">
        <title>Denitrifier Microvirgula.</title>
        <authorList>
            <person name="Anderson E."/>
            <person name="Jang J."/>
            <person name="Ishii S."/>
        </authorList>
    </citation>
    <scope>NUCLEOTIDE SEQUENCE [LARGE SCALE GENOMIC DNA]</scope>
    <source>
        <strain evidence="6 7">BE2.4</strain>
    </source>
</reference>
<dbReference type="STRING" id="1122240.GCA_000620105_02256"/>
<dbReference type="KEGG" id="maer:DAI18_08550"/>
<evidence type="ECO:0000256" key="4">
    <source>
        <dbReference type="ARBA" id="ARBA00023136"/>
    </source>
</evidence>
<evidence type="ECO:0000313" key="7">
    <source>
        <dbReference type="Proteomes" id="UP000244173"/>
    </source>
</evidence>
<sequence>MKPDSQHRRLLDNWHDELNSAAMYDALAAAERDPGRKDIFAQLAQAERRHAEVWRRRLEGAGLTPRPHRQDFRTRLMRRLIHWFGPAFVISSIAAAEYADRNKYAGQPDAAALSSEERGHAAVIQAVADGGPAIAGAEPWHRGLASGNDLRAAVLGVNDGLVSNFCLVMGVAGASASPSSVLLTGCAGLIAGALSMALGEWLSVTNARELASSQLGKEAAEIEQTPEAERHELALIYRAKGLPKDEAERIAGTLMADKDTALDAMAREELGIDPKELGGRPWRAAGLSLALFSLGALMPILPFTLLDGMVALIGSAVLSALALFAVGALTSLFNGRSALFSALRQTVIAGLAAAITYGVGHVLGASLSG</sequence>
<evidence type="ECO:0000256" key="5">
    <source>
        <dbReference type="SAM" id="Phobius"/>
    </source>
</evidence>
<keyword evidence="2 5" id="KW-0812">Transmembrane</keyword>
<dbReference type="Proteomes" id="UP000244173">
    <property type="component" value="Chromosome"/>
</dbReference>
<name>A0A2S0P9W1_9NEIS</name>
<dbReference type="PANTHER" id="PTHR31851">
    <property type="entry name" value="FE(2+)/MN(2+) TRANSPORTER PCL1"/>
    <property type="match status" value="1"/>
</dbReference>
<keyword evidence="3 5" id="KW-1133">Transmembrane helix</keyword>
<feature type="transmembrane region" description="Helical" evidence="5">
    <location>
        <begin position="284"/>
        <end position="303"/>
    </location>
</feature>
<keyword evidence="4 5" id="KW-0472">Membrane</keyword>
<dbReference type="RefSeq" id="WP_107889167.1">
    <property type="nucleotide sequence ID" value="NZ_CP028519.1"/>
</dbReference>
<gene>
    <name evidence="6" type="ORF">DAI18_08550</name>
</gene>
<proteinExistence type="predicted"/>
<feature type="transmembrane region" description="Helical" evidence="5">
    <location>
        <begin position="80"/>
        <end position="99"/>
    </location>
</feature>